<evidence type="ECO:0000313" key="8">
    <source>
        <dbReference type="Proteomes" id="UP000887568"/>
    </source>
</evidence>
<name>A0A913Z916_PATMI</name>
<keyword evidence="8" id="KW-1185">Reference proteome</keyword>
<evidence type="ECO:0000256" key="5">
    <source>
        <dbReference type="PROSITE-ProRule" id="PRU00221"/>
    </source>
</evidence>
<feature type="repeat" description="WD" evidence="5">
    <location>
        <begin position="90"/>
        <end position="131"/>
    </location>
</feature>
<proteinExistence type="inferred from homology"/>
<feature type="compositionally biased region" description="Polar residues" evidence="6">
    <location>
        <begin position="370"/>
        <end position="387"/>
    </location>
</feature>
<dbReference type="PROSITE" id="PS50294">
    <property type="entry name" value="WD_REPEATS_REGION"/>
    <property type="match status" value="2"/>
</dbReference>
<organism evidence="7 8">
    <name type="scientific">Patiria miniata</name>
    <name type="common">Bat star</name>
    <name type="synonym">Asterina miniata</name>
    <dbReference type="NCBI Taxonomy" id="46514"/>
    <lineage>
        <taxon>Eukaryota</taxon>
        <taxon>Metazoa</taxon>
        <taxon>Echinodermata</taxon>
        <taxon>Eleutherozoa</taxon>
        <taxon>Asterozoa</taxon>
        <taxon>Asteroidea</taxon>
        <taxon>Valvatacea</taxon>
        <taxon>Valvatida</taxon>
        <taxon>Asterinidae</taxon>
        <taxon>Patiria</taxon>
    </lineage>
</organism>
<dbReference type="InterPro" id="IPR051179">
    <property type="entry name" value="WD_repeat_multifunction"/>
</dbReference>
<keyword evidence="1 5" id="KW-0853">WD repeat</keyword>
<dbReference type="PROSITE" id="PS50082">
    <property type="entry name" value="WD_REPEATS_2"/>
    <property type="match status" value="3"/>
</dbReference>
<dbReference type="InterPro" id="IPR036322">
    <property type="entry name" value="WD40_repeat_dom_sf"/>
</dbReference>
<comment type="similarity">
    <text evidence="4">Belongs to the WD repeat PAAF1/RPN14 family.</text>
</comment>
<evidence type="ECO:0000256" key="4">
    <source>
        <dbReference type="ARBA" id="ARBA00038321"/>
    </source>
</evidence>
<dbReference type="OMA" id="CNWNEAL"/>
<evidence type="ECO:0000256" key="6">
    <source>
        <dbReference type="SAM" id="MobiDB-lite"/>
    </source>
</evidence>
<accession>A0A913Z916</accession>
<sequence length="395" mass="41809">MAARLILQSDWNESLWQNEGQAWVLCKTLGEGSTSIQGELKSQGLDNKGIPQVVASEGFRVLDITRRTITISYPEKDLKAKFQAGSGAFRNVHTRGIISLDISSGGALGVSSDSNDSLRIWQTSDGTVRRELKGHFSEVSTCRFFPSGVVVLTGGLDRQVKVWSVEDGSCPVTLKGHTGGVSCMAIVDKGRNIVTGSRDGTARLWNCGNSKCLATVHSIKGFINACAIGEVHESVDLGTPGKPPAEEECGTAGKMLLLATEGGELIGVGLHSRKKIFQVEGSAAFNCCAFLSNDSVVAGSQDGSIHILDVRNHSQPAKVVQKTSSPILCIQAHKNGFIAGTGKSVYTIFGCCCAVLLVCSNSCSGKGSHDSQANRTLSHEPSQSLCDVSSRGRSH</sequence>
<feature type="region of interest" description="Disordered" evidence="6">
    <location>
        <begin position="370"/>
        <end position="395"/>
    </location>
</feature>
<feature type="repeat" description="WD" evidence="5">
    <location>
        <begin position="132"/>
        <end position="173"/>
    </location>
</feature>
<dbReference type="AlphaFoldDB" id="A0A913Z916"/>
<reference evidence="7" key="1">
    <citation type="submission" date="2022-11" db="UniProtKB">
        <authorList>
            <consortium name="EnsemblMetazoa"/>
        </authorList>
    </citation>
    <scope>IDENTIFICATION</scope>
</reference>
<dbReference type="Proteomes" id="UP000887568">
    <property type="component" value="Unplaced"/>
</dbReference>
<dbReference type="InterPro" id="IPR001680">
    <property type="entry name" value="WD40_rpt"/>
</dbReference>
<dbReference type="Gene3D" id="2.130.10.10">
    <property type="entry name" value="YVTN repeat-like/Quinoprotein amine dehydrogenase"/>
    <property type="match status" value="2"/>
</dbReference>
<evidence type="ECO:0000256" key="1">
    <source>
        <dbReference type="ARBA" id="ARBA00022574"/>
    </source>
</evidence>
<dbReference type="SUPFAM" id="SSF50978">
    <property type="entry name" value="WD40 repeat-like"/>
    <property type="match status" value="1"/>
</dbReference>
<dbReference type="PANTHER" id="PTHR19857:SF19">
    <property type="entry name" value="26S PROTEASOME REGULATORY SUBUNIT RPN14"/>
    <property type="match status" value="1"/>
</dbReference>
<dbReference type="RefSeq" id="XP_038047365.1">
    <property type="nucleotide sequence ID" value="XM_038191437.1"/>
</dbReference>
<evidence type="ECO:0000313" key="7">
    <source>
        <dbReference type="EnsemblMetazoa" id="XP_038047365.1"/>
    </source>
</evidence>
<dbReference type="EnsemblMetazoa" id="XM_038191437.1">
    <property type="protein sequence ID" value="XP_038047365.1"/>
    <property type="gene ID" value="LOC119721376"/>
</dbReference>
<dbReference type="InterPro" id="IPR015943">
    <property type="entry name" value="WD40/YVTN_repeat-like_dom_sf"/>
</dbReference>
<dbReference type="Pfam" id="PF00400">
    <property type="entry name" value="WD40"/>
    <property type="match status" value="3"/>
</dbReference>
<dbReference type="SMART" id="SM00320">
    <property type="entry name" value="WD40"/>
    <property type="match status" value="4"/>
</dbReference>
<feature type="repeat" description="WD" evidence="5">
    <location>
        <begin position="174"/>
        <end position="215"/>
    </location>
</feature>
<keyword evidence="3" id="KW-0647">Proteasome</keyword>
<dbReference type="GO" id="GO:0000502">
    <property type="term" value="C:proteasome complex"/>
    <property type="evidence" value="ECO:0007669"/>
    <property type="project" value="UniProtKB-KW"/>
</dbReference>
<dbReference type="OrthoDB" id="27537at2759"/>
<keyword evidence="2" id="KW-0677">Repeat</keyword>
<dbReference type="GeneID" id="119721376"/>
<evidence type="ECO:0008006" key="9">
    <source>
        <dbReference type="Google" id="ProtNLM"/>
    </source>
</evidence>
<dbReference type="PANTHER" id="PTHR19857">
    <property type="entry name" value="MITOCHONDRIAL DIVISION PROTEIN 1-RELATED"/>
    <property type="match status" value="1"/>
</dbReference>
<evidence type="ECO:0000256" key="2">
    <source>
        <dbReference type="ARBA" id="ARBA00022737"/>
    </source>
</evidence>
<evidence type="ECO:0000256" key="3">
    <source>
        <dbReference type="ARBA" id="ARBA00022942"/>
    </source>
</evidence>
<protein>
    <recommendedName>
        <fullName evidence="9">Proteasomal ATPase-associated factor 1</fullName>
    </recommendedName>
</protein>